<dbReference type="PANTHER" id="PTHR40050:SF1">
    <property type="entry name" value="INNER SPORE COAT PROTEIN H"/>
    <property type="match status" value="1"/>
</dbReference>
<organism evidence="2 3">
    <name type="scientific">Ruminococcus flavefaciens</name>
    <dbReference type="NCBI Taxonomy" id="1265"/>
    <lineage>
        <taxon>Bacteria</taxon>
        <taxon>Bacillati</taxon>
        <taxon>Bacillota</taxon>
        <taxon>Clostridia</taxon>
        <taxon>Eubacteriales</taxon>
        <taxon>Oscillospiraceae</taxon>
        <taxon>Ruminococcus</taxon>
    </lineage>
</organism>
<dbReference type="AlphaFoldDB" id="A0A315YQS9"/>
<dbReference type="RefSeq" id="WP_109725417.1">
    <property type="nucleotide sequence ID" value="NZ_QGDI01000002.1"/>
</dbReference>
<protein>
    <submittedName>
        <fullName evidence="2">CotH protein</fullName>
    </submittedName>
</protein>
<dbReference type="PANTHER" id="PTHR40050">
    <property type="entry name" value="INNER SPORE COAT PROTEIN H"/>
    <property type="match status" value="1"/>
</dbReference>
<dbReference type="EMBL" id="QGDI01000002">
    <property type="protein sequence ID" value="PWJ14538.1"/>
    <property type="molecule type" value="Genomic_DNA"/>
</dbReference>
<evidence type="ECO:0000313" key="3">
    <source>
        <dbReference type="Proteomes" id="UP000245720"/>
    </source>
</evidence>
<gene>
    <name evidence="2" type="ORF">IE37_00522</name>
</gene>
<dbReference type="Proteomes" id="UP000245720">
    <property type="component" value="Unassembled WGS sequence"/>
</dbReference>
<name>A0A315YQS9_RUMFL</name>
<dbReference type="InterPro" id="IPR014867">
    <property type="entry name" value="Spore_coat_CotH_CotH2/3/7"/>
</dbReference>
<dbReference type="PROSITE" id="PS51257">
    <property type="entry name" value="PROKAR_LIPOPROTEIN"/>
    <property type="match status" value="1"/>
</dbReference>
<comment type="caution">
    <text evidence="2">The sequence shown here is derived from an EMBL/GenBank/DDBJ whole genome shotgun (WGS) entry which is preliminary data.</text>
</comment>
<dbReference type="OrthoDB" id="9803752at2"/>
<dbReference type="Pfam" id="PF08757">
    <property type="entry name" value="CotH"/>
    <property type="match status" value="1"/>
</dbReference>
<sequence length="525" mass="58965">MKKATQMISAALAALVLCSCSASKKPDTNNKTSAGSLPVLSIETVSKESNVLDFVNEPVAKHVSELIASWTPNYKMPPEPYYEDCLITLKDTDGSTVLDSSEARVKVRGNWTTTYDKKPLRLKFTEKQSLLGLNDGAEQRNWLLLAEYKDGSMLRNRAALYASREIMKEDGLFAADSQLVSVEINGEYYGVYLLSDMQQVSSHRVNITEPETGYTGTDIGYFMEYDGYFYNEDELHGFPLDFADNAPLTPFDGEGGGGRTIDPLPKDEYDPKPYMGMTIKSTVNSAEQHDFIENYVNNVYKIMYEAAYNDKAYVFDSSFKSLSLASNITPQQAVENVVDVDSLADMYIISELTCDADIYWSSFYMDADFGAEGSKKLRFEAPWDFDSAMGNKNRCIDGTGFYAANIVPDVDGGPEENGAYYTINPWLAVIAGEDWYQDIVKEKWTKAYDSGVFERTCQLITDESGKYQGDFTKNYDKWNNIINNEIFAAELSAPAKECTNEAEAAAFLHDWLEKRVDFLNSQWHS</sequence>
<feature type="signal peptide" evidence="1">
    <location>
        <begin position="1"/>
        <end position="24"/>
    </location>
</feature>
<feature type="chain" id="PRO_5038509140" evidence="1">
    <location>
        <begin position="25"/>
        <end position="525"/>
    </location>
</feature>
<keyword evidence="1" id="KW-0732">Signal</keyword>
<proteinExistence type="predicted"/>
<accession>A0A315YQS9</accession>
<reference evidence="2 3" key="1">
    <citation type="submission" date="2018-05" db="EMBL/GenBank/DDBJ databases">
        <title>The Hungate 1000. A catalogue of reference genomes from the rumen microbiome.</title>
        <authorList>
            <person name="Kelly W."/>
        </authorList>
    </citation>
    <scope>NUCLEOTIDE SEQUENCE [LARGE SCALE GENOMIC DNA]</scope>
    <source>
        <strain evidence="2 3">SAb67</strain>
    </source>
</reference>
<evidence type="ECO:0000313" key="2">
    <source>
        <dbReference type="EMBL" id="PWJ14538.1"/>
    </source>
</evidence>
<evidence type="ECO:0000256" key="1">
    <source>
        <dbReference type="SAM" id="SignalP"/>
    </source>
</evidence>